<dbReference type="Proteomes" id="UP001500266">
    <property type="component" value="Unassembled WGS sequence"/>
</dbReference>
<dbReference type="Pfam" id="PF07632">
    <property type="entry name" value="Sde182_NH-like"/>
    <property type="match status" value="1"/>
</dbReference>
<sequence>MASPGAPLVKAAASALVAAVAGSLLAASPAAGEAAGTAGHSPGVRSDGQRKPRVILMHDPELDDQNTLIRYLLYSNQFETEGLVYASSGVHWAGDGKGTKWYVEGREYTRFGLNLCPCESWRWKPGERFIHEAVDIYEKVYPNLRVHAQGYPRPQELRSRILNGNIEFDGDISTDSPGSDLIKKALLDDRPGPVYLLTGAGQSTIARALKSIKDRYEGTPQWPAIYRKVSRKAVIQSFGDQDDTYAKYIKPNWPDIEFREMATTIWGYGARNAVLPEDAVYLSAEWTKANVSDVGPLGAFYRVWGDGRQMVPGDIFDYFHHSGLTAEQLRAMGYIVWTPPQEKGSWISEGDTSIFMNLVDNGLRGNVDASYGGWGGRNGTDIDPSGQPSANYASSRWFGAAQRDFAARLKWTVTSRYSAADHPPAVEVNGQPDRSVRRGQTVTLTGRVTDPDRDKTAGRWWRYADADTYQGDLSIAQKALGGNVVQVRFRVPGDAKPGQTIHLILQGTEDGSQGLTAYQRVVLTVRG</sequence>
<evidence type="ECO:0000256" key="1">
    <source>
        <dbReference type="SAM" id="MobiDB-lite"/>
    </source>
</evidence>
<evidence type="ECO:0000259" key="4">
    <source>
        <dbReference type="Pfam" id="PF21027"/>
    </source>
</evidence>
<dbReference type="InterPro" id="IPR013783">
    <property type="entry name" value="Ig-like_fold"/>
</dbReference>
<keyword evidence="6" id="KW-1185">Reference proteome</keyword>
<feature type="chain" id="PRO_5046617764" evidence="2">
    <location>
        <begin position="27"/>
        <end position="527"/>
    </location>
</feature>
<feature type="domain" description="Cellulose-binding Sde182 nucleoside hydrolase-like" evidence="3">
    <location>
        <begin position="53"/>
        <end position="377"/>
    </location>
</feature>
<feature type="signal peptide" evidence="2">
    <location>
        <begin position="1"/>
        <end position="26"/>
    </location>
</feature>
<dbReference type="InterPro" id="IPR011483">
    <property type="entry name" value="Sde182_NH-like"/>
</dbReference>
<keyword evidence="2" id="KW-0732">Signal</keyword>
<dbReference type="Pfam" id="PF21027">
    <property type="entry name" value="Sde0182_C"/>
    <property type="match status" value="1"/>
</dbReference>
<dbReference type="InterPro" id="IPR048527">
    <property type="entry name" value="Sde182_C"/>
</dbReference>
<evidence type="ECO:0000256" key="2">
    <source>
        <dbReference type="SAM" id="SignalP"/>
    </source>
</evidence>
<comment type="caution">
    <text evidence="5">The sequence shown here is derived from an EMBL/GenBank/DDBJ whole genome shotgun (WGS) entry which is preliminary data.</text>
</comment>
<feature type="domain" description="Cellulose-binding Sde182 C-terminal" evidence="4">
    <location>
        <begin position="441"/>
        <end position="525"/>
    </location>
</feature>
<evidence type="ECO:0000259" key="3">
    <source>
        <dbReference type="Pfam" id="PF07632"/>
    </source>
</evidence>
<name>A0ABP7XVN1_9ACTN</name>
<accession>A0ABP7XVN1</accession>
<reference evidence="6" key="1">
    <citation type="journal article" date="2019" name="Int. J. Syst. Evol. Microbiol.">
        <title>The Global Catalogue of Microorganisms (GCM) 10K type strain sequencing project: providing services to taxonomists for standard genome sequencing and annotation.</title>
        <authorList>
            <consortium name="The Broad Institute Genomics Platform"/>
            <consortium name="The Broad Institute Genome Sequencing Center for Infectious Disease"/>
            <person name="Wu L."/>
            <person name="Ma J."/>
        </authorList>
    </citation>
    <scope>NUCLEOTIDE SEQUENCE [LARGE SCALE GENOMIC DNA]</scope>
    <source>
        <strain evidence="6">JCM 17316</strain>
    </source>
</reference>
<organism evidence="5 6">
    <name type="scientific">Actinomadura keratinilytica</name>
    <dbReference type="NCBI Taxonomy" id="547461"/>
    <lineage>
        <taxon>Bacteria</taxon>
        <taxon>Bacillati</taxon>
        <taxon>Actinomycetota</taxon>
        <taxon>Actinomycetes</taxon>
        <taxon>Streptosporangiales</taxon>
        <taxon>Thermomonosporaceae</taxon>
        <taxon>Actinomadura</taxon>
    </lineage>
</organism>
<evidence type="ECO:0000313" key="5">
    <source>
        <dbReference type="EMBL" id="GAA4126519.1"/>
    </source>
</evidence>
<dbReference type="Gene3D" id="2.60.40.10">
    <property type="entry name" value="Immunoglobulins"/>
    <property type="match status" value="1"/>
</dbReference>
<dbReference type="Gene3D" id="3.90.245.10">
    <property type="entry name" value="Ribonucleoside hydrolase-like"/>
    <property type="match status" value="1"/>
</dbReference>
<gene>
    <name evidence="5" type="ORF">GCM10022416_00130</name>
</gene>
<proteinExistence type="predicted"/>
<dbReference type="InterPro" id="IPR036452">
    <property type="entry name" value="Ribo_hydro-like"/>
</dbReference>
<dbReference type="EMBL" id="BAABDO010000001">
    <property type="protein sequence ID" value="GAA4126519.1"/>
    <property type="molecule type" value="Genomic_DNA"/>
</dbReference>
<protein>
    <submittedName>
        <fullName evidence="5">DUF1593 domain-containing protein</fullName>
    </submittedName>
</protein>
<evidence type="ECO:0000313" key="6">
    <source>
        <dbReference type="Proteomes" id="UP001500266"/>
    </source>
</evidence>
<dbReference type="RefSeq" id="WP_345016084.1">
    <property type="nucleotide sequence ID" value="NZ_BAABDO010000001.1"/>
</dbReference>
<feature type="region of interest" description="Disordered" evidence="1">
    <location>
        <begin position="422"/>
        <end position="451"/>
    </location>
</feature>